<dbReference type="InterPro" id="IPR029058">
    <property type="entry name" value="AB_hydrolase_fold"/>
</dbReference>
<keyword evidence="3" id="KW-0378">Hydrolase</keyword>
<dbReference type="Proteomes" id="UP000537260">
    <property type="component" value="Unassembled WGS sequence"/>
</dbReference>
<comment type="caution">
    <text evidence="6">The sequence shown here is derived from an EMBL/GenBank/DDBJ whole genome shotgun (WGS) entry which is preliminary data.</text>
</comment>
<name>A0A7Z0EGA7_9MICO</name>
<evidence type="ECO:0000256" key="4">
    <source>
        <dbReference type="SAM" id="SignalP"/>
    </source>
</evidence>
<dbReference type="PROSITE" id="PS51257">
    <property type="entry name" value="PROKAR_LIPOPROTEIN"/>
    <property type="match status" value="1"/>
</dbReference>
<dbReference type="InterPro" id="IPR051601">
    <property type="entry name" value="Serine_prot/Carboxylest_S33"/>
</dbReference>
<dbReference type="PANTHER" id="PTHR43248">
    <property type="entry name" value="2-SUCCINYL-6-HYDROXY-2,4-CYCLOHEXADIENE-1-CARBOXYLATE SYNTHASE"/>
    <property type="match status" value="1"/>
</dbReference>
<dbReference type="SUPFAM" id="SSF53474">
    <property type="entry name" value="alpha/beta-Hydrolases"/>
    <property type="match status" value="1"/>
</dbReference>
<dbReference type="Pfam" id="PF08386">
    <property type="entry name" value="Abhydrolase_4"/>
    <property type="match status" value="1"/>
</dbReference>
<dbReference type="GO" id="GO:0016787">
    <property type="term" value="F:hydrolase activity"/>
    <property type="evidence" value="ECO:0007669"/>
    <property type="project" value="UniProtKB-KW"/>
</dbReference>
<sequence length="511" mass="54222">MIRRRRALVALAAAVALTAGLSGCVSLFMPKPPPATSNPTSENVDPALQPFYSQILRWKACGSGMQCSTAKAPLNWKEPAAGTIDLALVRHVTTDGSRVGSLLVNPGGPGGSGYDFVKDSLSYAVDKRLEKSFDIVGFDPRGVGRSSAVACYDPAQMDQYLYSLTTAARGSDAWIAEMEADATKFGAACDAQTGPLLGEVDTVSAARDLDLLRAVLGDAKLYYLGYSYGTYLGATYAELYPEKVGRLALDGALDPAASNFDVTRVQAQGFESALRAYLKECLSGSSCPFTGTVDDAMVTIRALLASVDVSPLNNEDGRQLGASTLLTAIIYPLYQASAWPALSQMFESVMHGDASIAFEFADAYNGRNADGTYADNSTEAFNAINCLDYSYDDDPASMRAQAAEIEAAAPTIGTYMSFGDISCANWPFTSTVKRGEIHAPGAAPILVIGTTNDPATPYKWAQSLAKQLDSGHLVTYQGEGHTAYNKSNSCVNDAVDDYLIRGIVPAKDPLC</sequence>
<feature type="chain" id="PRO_5039723048" evidence="4">
    <location>
        <begin position="22"/>
        <end position="511"/>
    </location>
</feature>
<evidence type="ECO:0000256" key="2">
    <source>
        <dbReference type="ARBA" id="ARBA00022729"/>
    </source>
</evidence>
<dbReference type="PANTHER" id="PTHR43248:SF29">
    <property type="entry name" value="TRIPEPTIDYL AMINOPEPTIDASE"/>
    <property type="match status" value="1"/>
</dbReference>
<dbReference type="EMBL" id="JACCFM010000001">
    <property type="protein sequence ID" value="NYJ20387.1"/>
    <property type="molecule type" value="Genomic_DNA"/>
</dbReference>
<dbReference type="InterPro" id="IPR006311">
    <property type="entry name" value="TAT_signal"/>
</dbReference>
<gene>
    <name evidence="6" type="ORF">HNR05_002178</name>
</gene>
<evidence type="ECO:0000256" key="3">
    <source>
        <dbReference type="ARBA" id="ARBA00022801"/>
    </source>
</evidence>
<dbReference type="InterPro" id="IPR013595">
    <property type="entry name" value="Pept_S33_TAP-like_C"/>
</dbReference>
<evidence type="ECO:0000313" key="6">
    <source>
        <dbReference type="EMBL" id="NYJ20387.1"/>
    </source>
</evidence>
<evidence type="ECO:0000259" key="5">
    <source>
        <dbReference type="Pfam" id="PF08386"/>
    </source>
</evidence>
<feature type="domain" description="Peptidase S33 tripeptidyl aminopeptidase-like C-terminal" evidence="5">
    <location>
        <begin position="410"/>
        <end position="511"/>
    </location>
</feature>
<dbReference type="PROSITE" id="PS51318">
    <property type="entry name" value="TAT"/>
    <property type="match status" value="1"/>
</dbReference>
<feature type="signal peptide" evidence="4">
    <location>
        <begin position="1"/>
        <end position="21"/>
    </location>
</feature>
<dbReference type="RefSeq" id="WP_179579007.1">
    <property type="nucleotide sequence ID" value="NZ_JACCFM010000001.1"/>
</dbReference>
<comment type="similarity">
    <text evidence="1">Belongs to the peptidase S33 family.</text>
</comment>
<protein>
    <submittedName>
        <fullName evidence="6">Pimeloyl-ACP methyl ester carboxylesterase</fullName>
    </submittedName>
</protein>
<dbReference type="Gene3D" id="3.40.50.1820">
    <property type="entry name" value="alpha/beta hydrolase"/>
    <property type="match status" value="1"/>
</dbReference>
<keyword evidence="2 4" id="KW-0732">Signal</keyword>
<accession>A0A7Z0EGA7</accession>
<keyword evidence="7" id="KW-1185">Reference proteome</keyword>
<proteinExistence type="inferred from homology"/>
<organism evidence="6 7">
    <name type="scientific">Glaciibacter psychrotolerans</name>
    <dbReference type="NCBI Taxonomy" id="670054"/>
    <lineage>
        <taxon>Bacteria</taxon>
        <taxon>Bacillati</taxon>
        <taxon>Actinomycetota</taxon>
        <taxon>Actinomycetes</taxon>
        <taxon>Micrococcales</taxon>
        <taxon>Microbacteriaceae</taxon>
        <taxon>Glaciibacter</taxon>
    </lineage>
</organism>
<reference evidence="6 7" key="1">
    <citation type="submission" date="2020-07" db="EMBL/GenBank/DDBJ databases">
        <title>Sequencing the genomes of 1000 actinobacteria strains.</title>
        <authorList>
            <person name="Klenk H.-P."/>
        </authorList>
    </citation>
    <scope>NUCLEOTIDE SEQUENCE [LARGE SCALE GENOMIC DNA]</scope>
    <source>
        <strain evidence="6 7">LI1</strain>
    </source>
</reference>
<dbReference type="AlphaFoldDB" id="A0A7Z0EGA7"/>
<evidence type="ECO:0000313" key="7">
    <source>
        <dbReference type="Proteomes" id="UP000537260"/>
    </source>
</evidence>
<evidence type="ECO:0000256" key="1">
    <source>
        <dbReference type="ARBA" id="ARBA00010088"/>
    </source>
</evidence>